<accession>A0ABW4C5M1</accession>
<gene>
    <name evidence="1" type="ORF">ACFQ4Y_03470</name>
</gene>
<protein>
    <submittedName>
        <fullName evidence="1">Uncharacterized protein</fullName>
    </submittedName>
</protein>
<evidence type="ECO:0000313" key="2">
    <source>
        <dbReference type="Proteomes" id="UP001597282"/>
    </source>
</evidence>
<keyword evidence="2" id="KW-1185">Reference proteome</keyword>
<dbReference type="EMBL" id="JBHTNU010000002">
    <property type="protein sequence ID" value="MFD1425995.1"/>
    <property type="molecule type" value="Genomic_DNA"/>
</dbReference>
<sequence>MRQFRYREYGEANADCTHPWRGVFTGVLISHILGGEIVFTHATVAIRQGSENWPLQI</sequence>
<organism evidence="1 2">
    <name type="scientific">Kroppenstedtia sanguinis</name>
    <dbReference type="NCBI Taxonomy" id="1380684"/>
    <lineage>
        <taxon>Bacteria</taxon>
        <taxon>Bacillati</taxon>
        <taxon>Bacillota</taxon>
        <taxon>Bacilli</taxon>
        <taxon>Bacillales</taxon>
        <taxon>Thermoactinomycetaceae</taxon>
        <taxon>Kroppenstedtia</taxon>
    </lineage>
</organism>
<reference evidence="2" key="1">
    <citation type="journal article" date="2019" name="Int. J. Syst. Evol. Microbiol.">
        <title>The Global Catalogue of Microorganisms (GCM) 10K type strain sequencing project: providing services to taxonomists for standard genome sequencing and annotation.</title>
        <authorList>
            <consortium name="The Broad Institute Genomics Platform"/>
            <consortium name="The Broad Institute Genome Sequencing Center for Infectious Disease"/>
            <person name="Wu L."/>
            <person name="Ma J."/>
        </authorList>
    </citation>
    <scope>NUCLEOTIDE SEQUENCE [LARGE SCALE GENOMIC DNA]</scope>
    <source>
        <strain evidence="2">S1</strain>
    </source>
</reference>
<dbReference type="Proteomes" id="UP001597282">
    <property type="component" value="Unassembled WGS sequence"/>
</dbReference>
<proteinExistence type="predicted"/>
<comment type="caution">
    <text evidence="1">The sequence shown here is derived from an EMBL/GenBank/DDBJ whole genome shotgun (WGS) entry which is preliminary data.</text>
</comment>
<evidence type="ECO:0000313" key="1">
    <source>
        <dbReference type="EMBL" id="MFD1425995.1"/>
    </source>
</evidence>
<name>A0ABW4C5M1_9BACL</name>